<evidence type="ECO:0000313" key="1">
    <source>
        <dbReference type="EMBL" id="MPM18937.1"/>
    </source>
</evidence>
<reference evidence="1" key="1">
    <citation type="submission" date="2019-08" db="EMBL/GenBank/DDBJ databases">
        <authorList>
            <person name="Kucharzyk K."/>
            <person name="Murdoch R.W."/>
            <person name="Higgins S."/>
            <person name="Loffler F."/>
        </authorList>
    </citation>
    <scope>NUCLEOTIDE SEQUENCE</scope>
</reference>
<comment type="caution">
    <text evidence="1">The sequence shown here is derived from an EMBL/GenBank/DDBJ whole genome shotgun (WGS) entry which is preliminary data.</text>
</comment>
<dbReference type="EMBL" id="VSSQ01003080">
    <property type="protein sequence ID" value="MPM18937.1"/>
    <property type="molecule type" value="Genomic_DNA"/>
</dbReference>
<gene>
    <name evidence="1" type="ORF">SDC9_65355</name>
</gene>
<name>A0A644XSP8_9ZZZZ</name>
<proteinExistence type="predicted"/>
<accession>A0A644XSP8</accession>
<dbReference type="AlphaFoldDB" id="A0A644XSP8"/>
<organism evidence="1">
    <name type="scientific">bioreactor metagenome</name>
    <dbReference type="NCBI Taxonomy" id="1076179"/>
    <lineage>
        <taxon>unclassified sequences</taxon>
        <taxon>metagenomes</taxon>
        <taxon>ecological metagenomes</taxon>
    </lineage>
</organism>
<sequence>MNSKYHIIIEDKTYTGQHHEQIAKYKQALMDAGKSNIITVYNKIVEQDHLENADINFTRKDMLAIFDKYVGATKNDIFIDYHERLKSIDDEVDSYKHIPVSQYSGLAYGGFFRHLKEENIISEKKLTGWGYVPNKSGGFFGHWWHYLSEQELTNCNLLDYGISELYLQIENNKIAVKIQNPDRKNVSSIKHALYNHISSEEGEFIGMRYQPGRFITIGLLAYDENNYKHKISIMEKILDDIGGGHFKYKP</sequence>
<protein>
    <submittedName>
        <fullName evidence="1">Uncharacterized protein</fullName>
    </submittedName>
</protein>